<dbReference type="STRING" id="763406.A0A1E3NPK8"/>
<organism evidence="2 3">
    <name type="scientific">Pichia membranifaciens NRRL Y-2026</name>
    <dbReference type="NCBI Taxonomy" id="763406"/>
    <lineage>
        <taxon>Eukaryota</taxon>
        <taxon>Fungi</taxon>
        <taxon>Dikarya</taxon>
        <taxon>Ascomycota</taxon>
        <taxon>Saccharomycotina</taxon>
        <taxon>Pichiomycetes</taxon>
        <taxon>Pichiales</taxon>
        <taxon>Pichiaceae</taxon>
        <taxon>Pichia</taxon>
    </lineage>
</organism>
<dbReference type="AlphaFoldDB" id="A0A1E3NPK8"/>
<evidence type="ECO:0000313" key="3">
    <source>
        <dbReference type="Proteomes" id="UP000094455"/>
    </source>
</evidence>
<reference evidence="2 3" key="1">
    <citation type="journal article" date="2016" name="Proc. Natl. Acad. Sci. U.S.A.">
        <title>Comparative genomics of biotechnologically important yeasts.</title>
        <authorList>
            <person name="Riley R."/>
            <person name="Haridas S."/>
            <person name="Wolfe K.H."/>
            <person name="Lopes M.R."/>
            <person name="Hittinger C.T."/>
            <person name="Goeker M."/>
            <person name="Salamov A.A."/>
            <person name="Wisecaver J.H."/>
            <person name="Long T.M."/>
            <person name="Calvey C.H."/>
            <person name="Aerts A.L."/>
            <person name="Barry K.W."/>
            <person name="Choi C."/>
            <person name="Clum A."/>
            <person name="Coughlan A.Y."/>
            <person name="Deshpande S."/>
            <person name="Douglass A.P."/>
            <person name="Hanson S.J."/>
            <person name="Klenk H.-P."/>
            <person name="LaButti K.M."/>
            <person name="Lapidus A."/>
            <person name="Lindquist E.A."/>
            <person name="Lipzen A.M."/>
            <person name="Meier-Kolthoff J.P."/>
            <person name="Ohm R.A."/>
            <person name="Otillar R.P."/>
            <person name="Pangilinan J.L."/>
            <person name="Peng Y."/>
            <person name="Rokas A."/>
            <person name="Rosa C.A."/>
            <person name="Scheuner C."/>
            <person name="Sibirny A.A."/>
            <person name="Slot J.C."/>
            <person name="Stielow J.B."/>
            <person name="Sun H."/>
            <person name="Kurtzman C.P."/>
            <person name="Blackwell M."/>
            <person name="Grigoriev I.V."/>
            <person name="Jeffries T.W."/>
        </authorList>
    </citation>
    <scope>NUCLEOTIDE SEQUENCE [LARGE SCALE GENOMIC DNA]</scope>
    <source>
        <strain evidence="2 3">NRRL Y-2026</strain>
    </source>
</reference>
<sequence length="306" mass="33879">MSKLKVILVDSNPFLIDAWSRQLSSAQRFSKLKFPLTLTVETHRGKLATVPIEGDARTAIVSPANSIGGMGGGFDEALCTLFNPTEEVIKTGTSNAVESWIRRYLHHGYTPLGTAHVVEFSDFPQFRHSKAWTQLRANSIVVVPTMRVPHSIYTVKEGDSEDVVDTKNRGVVSFVFDCMWEALCAVNRYNARLGMQDHVPVKADLAGKVDTLVIPGLGTGYGNLPIELVAKGMVGALTIWGAELNQPSRETSNVDRGLLCLAFLGEDYTLFHNPDILKSRNAMFGDSHRRFDILHQDVGDFYRLVE</sequence>
<dbReference type="Pfam" id="PF14519">
    <property type="entry name" value="Macro_2"/>
    <property type="match status" value="1"/>
</dbReference>
<dbReference type="InterPro" id="IPR002589">
    <property type="entry name" value="Macro_dom"/>
</dbReference>
<dbReference type="RefSeq" id="XP_019019142.1">
    <property type="nucleotide sequence ID" value="XM_019164078.1"/>
</dbReference>
<dbReference type="GeneID" id="30180765"/>
<protein>
    <recommendedName>
        <fullName evidence="1">Macro domain-containing protein</fullName>
    </recommendedName>
</protein>
<dbReference type="Proteomes" id="UP000094455">
    <property type="component" value="Unassembled WGS sequence"/>
</dbReference>
<dbReference type="PROSITE" id="PS51154">
    <property type="entry name" value="MACRO"/>
    <property type="match status" value="1"/>
</dbReference>
<dbReference type="InterPro" id="IPR028071">
    <property type="entry name" value="Macro-like_dom"/>
</dbReference>
<dbReference type="OrthoDB" id="6082470at2759"/>
<gene>
    <name evidence="2" type="ORF">PICMEDRAFT_72027</name>
</gene>
<dbReference type="SMR" id="A0A1E3NPK8"/>
<evidence type="ECO:0000313" key="2">
    <source>
        <dbReference type="EMBL" id="ODQ48029.1"/>
    </source>
</evidence>
<accession>A0A1E3NPK8</accession>
<dbReference type="InterPro" id="IPR043472">
    <property type="entry name" value="Macro_dom-like"/>
</dbReference>
<proteinExistence type="predicted"/>
<dbReference type="Gene3D" id="3.40.220.10">
    <property type="entry name" value="Leucine Aminopeptidase, subunit E, domain 1"/>
    <property type="match status" value="1"/>
</dbReference>
<evidence type="ECO:0000259" key="1">
    <source>
        <dbReference type="PROSITE" id="PS51154"/>
    </source>
</evidence>
<keyword evidence="3" id="KW-1185">Reference proteome</keyword>
<dbReference type="EMBL" id="KV454002">
    <property type="protein sequence ID" value="ODQ48029.1"/>
    <property type="molecule type" value="Genomic_DNA"/>
</dbReference>
<name>A0A1E3NPK8_9ASCO</name>
<dbReference type="SUPFAM" id="SSF52949">
    <property type="entry name" value="Macro domain-like"/>
    <property type="match status" value="1"/>
</dbReference>
<feature type="domain" description="Macro" evidence="1">
    <location>
        <begin position="27"/>
        <end position="306"/>
    </location>
</feature>